<dbReference type="InterPro" id="IPR039375">
    <property type="entry name" value="NodN-like"/>
</dbReference>
<dbReference type="Gene3D" id="3.10.129.10">
    <property type="entry name" value="Hotdog Thioesterase"/>
    <property type="match status" value="1"/>
</dbReference>
<dbReference type="InterPro" id="IPR029069">
    <property type="entry name" value="HotDog_dom_sf"/>
</dbReference>
<sequence length="152" mass="16748">MAMSLLEQYAARIGETVTSDWFDVDQARVNAFADVTLDHQFIHVDPERAAKETPFGGPIAHGFLTLSLLSHFAESTLPAFPDKVIGINYGFDKVRFLSPVRVGARIRGKFTLARAEERKPGQIQLVQNCSVEIEGSDTPALAAEWLSLIVYG</sequence>
<keyword evidence="3" id="KW-1185">Reference proteome</keyword>
<dbReference type="PANTHER" id="PTHR42993">
    <property type="entry name" value="MAOC-LIKE DEHYDRATASE DOMAIN-CONTAINING PROTEIN"/>
    <property type="match status" value="1"/>
</dbReference>
<feature type="domain" description="MaoC-like" evidence="1">
    <location>
        <begin position="11"/>
        <end position="119"/>
    </location>
</feature>
<proteinExistence type="predicted"/>
<protein>
    <submittedName>
        <fullName evidence="2">Nodulation protein NodN</fullName>
    </submittedName>
</protein>
<evidence type="ECO:0000313" key="2">
    <source>
        <dbReference type="EMBL" id="GGH05713.1"/>
    </source>
</evidence>
<comment type="caution">
    <text evidence="2">The sequence shown here is derived from an EMBL/GenBank/DDBJ whole genome shotgun (WGS) entry which is preliminary data.</text>
</comment>
<dbReference type="Proteomes" id="UP000648722">
    <property type="component" value="Unassembled WGS sequence"/>
</dbReference>
<evidence type="ECO:0000313" key="3">
    <source>
        <dbReference type="Proteomes" id="UP000648722"/>
    </source>
</evidence>
<dbReference type="EMBL" id="BMFS01000011">
    <property type="protein sequence ID" value="GGH05713.1"/>
    <property type="molecule type" value="Genomic_DNA"/>
</dbReference>
<gene>
    <name evidence="2" type="primary">nodN</name>
    <name evidence="2" type="ORF">GCM10007420_22750</name>
</gene>
<dbReference type="InterPro" id="IPR002539">
    <property type="entry name" value="MaoC-like_dom"/>
</dbReference>
<reference evidence="3" key="1">
    <citation type="journal article" date="2019" name="Int. J. Syst. Evol. Microbiol.">
        <title>The Global Catalogue of Microorganisms (GCM) 10K type strain sequencing project: providing services to taxonomists for standard genome sequencing and annotation.</title>
        <authorList>
            <consortium name="The Broad Institute Genomics Platform"/>
            <consortium name="The Broad Institute Genome Sequencing Center for Infectious Disease"/>
            <person name="Wu L."/>
            <person name="Ma J."/>
        </authorList>
    </citation>
    <scope>NUCLEOTIDE SEQUENCE [LARGE SCALE GENOMIC DNA]</scope>
    <source>
        <strain evidence="3">CGMCC 1.12766</strain>
    </source>
</reference>
<accession>A0ABQ1XX09</accession>
<dbReference type="PANTHER" id="PTHR42993:SF1">
    <property type="entry name" value="MAOC-LIKE DEHYDRATASE DOMAIN-CONTAINING PROTEIN"/>
    <property type="match status" value="1"/>
</dbReference>
<name>A0ABQ1XX09_9PROT</name>
<dbReference type="SUPFAM" id="SSF54637">
    <property type="entry name" value="Thioesterase/thiol ester dehydrase-isomerase"/>
    <property type="match status" value="1"/>
</dbReference>
<evidence type="ECO:0000259" key="1">
    <source>
        <dbReference type="Pfam" id="PF01575"/>
    </source>
</evidence>
<organism evidence="2 3">
    <name type="scientific">Glycocaulis albus</name>
    <dbReference type="NCBI Taxonomy" id="1382801"/>
    <lineage>
        <taxon>Bacteria</taxon>
        <taxon>Pseudomonadati</taxon>
        <taxon>Pseudomonadota</taxon>
        <taxon>Alphaproteobacteria</taxon>
        <taxon>Maricaulales</taxon>
        <taxon>Maricaulaceae</taxon>
        <taxon>Glycocaulis</taxon>
    </lineage>
</organism>
<dbReference type="Pfam" id="PF01575">
    <property type="entry name" value="MaoC_dehydratas"/>
    <property type="match status" value="1"/>
</dbReference>
<dbReference type="CDD" id="cd03450">
    <property type="entry name" value="NodN"/>
    <property type="match status" value="1"/>
</dbReference>